<keyword evidence="1" id="KW-1133">Transmembrane helix</keyword>
<evidence type="ECO:0000313" key="2">
    <source>
        <dbReference type="EMBL" id="SMD32231.1"/>
    </source>
</evidence>
<evidence type="ECO:0000313" key="3">
    <source>
        <dbReference type="Proteomes" id="UP000192472"/>
    </source>
</evidence>
<keyword evidence="1" id="KW-0472">Membrane</keyword>
<evidence type="ECO:0000256" key="1">
    <source>
        <dbReference type="SAM" id="Phobius"/>
    </source>
</evidence>
<proteinExistence type="predicted"/>
<feature type="transmembrane region" description="Helical" evidence="1">
    <location>
        <begin position="54"/>
        <end position="73"/>
    </location>
</feature>
<name>A0A1W2G6K1_REIFA</name>
<protein>
    <submittedName>
        <fullName evidence="2">Uncharacterized protein</fullName>
    </submittedName>
</protein>
<organism evidence="2 3">
    <name type="scientific">Reichenbachiella faecimaris</name>
    <dbReference type="NCBI Taxonomy" id="692418"/>
    <lineage>
        <taxon>Bacteria</taxon>
        <taxon>Pseudomonadati</taxon>
        <taxon>Bacteroidota</taxon>
        <taxon>Cytophagia</taxon>
        <taxon>Cytophagales</taxon>
        <taxon>Reichenbachiellaceae</taxon>
        <taxon>Reichenbachiella</taxon>
    </lineage>
</organism>
<dbReference type="RefSeq" id="WP_084370905.1">
    <property type="nucleotide sequence ID" value="NZ_FWYF01000001.1"/>
</dbReference>
<reference evidence="2 3" key="1">
    <citation type="submission" date="2017-04" db="EMBL/GenBank/DDBJ databases">
        <authorList>
            <person name="Afonso C.L."/>
            <person name="Miller P.J."/>
            <person name="Scott M.A."/>
            <person name="Spackman E."/>
            <person name="Goraichik I."/>
            <person name="Dimitrov K.M."/>
            <person name="Suarez D.L."/>
            <person name="Swayne D.E."/>
        </authorList>
    </citation>
    <scope>NUCLEOTIDE SEQUENCE [LARGE SCALE GENOMIC DNA]</scope>
    <source>
        <strain evidence="2 3">DSM 26133</strain>
    </source>
</reference>
<dbReference type="Proteomes" id="UP000192472">
    <property type="component" value="Unassembled WGS sequence"/>
</dbReference>
<dbReference type="AlphaFoldDB" id="A0A1W2G6K1"/>
<keyword evidence="1" id="KW-0812">Transmembrane</keyword>
<accession>A0A1W2G6K1</accession>
<keyword evidence="3" id="KW-1185">Reference proteome</keyword>
<sequence>MIESNVYAKAEPAKVLEKGKIPNDSVHKRKLESFGLGAFRLFVIASLVRFSTGFTPLLLILIGLSMVGGGLSFQKNLIQ</sequence>
<gene>
    <name evidence="2" type="ORF">SAMN04488029_0574</name>
</gene>
<dbReference type="EMBL" id="FWYF01000001">
    <property type="protein sequence ID" value="SMD32231.1"/>
    <property type="molecule type" value="Genomic_DNA"/>
</dbReference>